<feature type="transmembrane region" description="Helical" evidence="20">
    <location>
        <begin position="205"/>
        <end position="225"/>
    </location>
</feature>
<feature type="binding site" evidence="18">
    <location>
        <position position="306"/>
    </location>
    <ligand>
        <name>Mg(2+)</name>
        <dbReference type="ChEBI" id="CHEBI:18420"/>
        <label>2</label>
        <note>catalytic</note>
    </ligand>
</feature>
<dbReference type="InterPro" id="IPR018297">
    <property type="entry name" value="A/G_cyclase_CS"/>
</dbReference>
<dbReference type="PANTHER" id="PTHR45627">
    <property type="entry name" value="ADENYLATE CYCLASE TYPE 1"/>
    <property type="match status" value="1"/>
</dbReference>
<feature type="binding site" evidence="17">
    <location>
        <begin position="348"/>
        <end position="350"/>
    </location>
    <ligand>
        <name>ATP</name>
        <dbReference type="ChEBI" id="CHEBI:30616"/>
    </ligand>
</feature>
<keyword evidence="9 16" id="KW-0067">ATP-binding</keyword>
<accession>A0A8B8EHX4</accession>
<feature type="transmembrane region" description="Helical" evidence="20">
    <location>
        <begin position="159"/>
        <end position="175"/>
    </location>
</feature>
<keyword evidence="8 16" id="KW-0547">Nucleotide-binding</keyword>
<dbReference type="RefSeq" id="XP_022339314.1">
    <property type="nucleotide sequence ID" value="XM_022483606.1"/>
</dbReference>
<dbReference type="CDD" id="cd07302">
    <property type="entry name" value="CHD"/>
    <property type="match status" value="2"/>
</dbReference>
<organism evidence="22 26">
    <name type="scientific">Crassostrea virginica</name>
    <name type="common">Eastern oyster</name>
    <dbReference type="NCBI Taxonomy" id="6565"/>
    <lineage>
        <taxon>Eukaryota</taxon>
        <taxon>Metazoa</taxon>
        <taxon>Spiralia</taxon>
        <taxon>Lophotrochozoa</taxon>
        <taxon>Mollusca</taxon>
        <taxon>Bivalvia</taxon>
        <taxon>Autobranchia</taxon>
        <taxon>Pteriomorphia</taxon>
        <taxon>Ostreida</taxon>
        <taxon>Ostreoidea</taxon>
        <taxon>Ostreidae</taxon>
        <taxon>Crassostrea</taxon>
    </lineage>
</organism>
<feature type="domain" description="Guanylate cyclase" evidence="21">
    <location>
        <begin position="872"/>
        <end position="1015"/>
    </location>
</feature>
<reference evidence="23 24" key="1">
    <citation type="submission" date="2025-04" db="UniProtKB">
        <authorList>
            <consortium name="RefSeq"/>
        </authorList>
    </citation>
    <scope>IDENTIFICATION</scope>
    <source>
        <tissue evidence="23 24">Whole sample</tissue>
    </source>
</reference>
<name>A0A8B8EHX4_CRAVI</name>
<sequence length="1072" mass="121267">MISNNTFGITPVAKGSRRQSYGLVSKNEERSMWKEFSLSHIKETFKSLQMEELYQYYCVHMKNSLTIAMVVMATIICLTVLFYHLFDTQDMKSTEFISHIVIVSIGIAGNCLFFGLVVRNKFYCQYPTCISISYWIFLVVLLNLYFNVPSHNRRPTDDVVVAFYTILVCYTMLPLSKCWSLVLGALTVILQLTSAGILAEDSNFLGGQLMSNFVILVCANINGMYHKYLTDLTHRRTFLEARNYIQSMFKLEREKKQQEELLNSCIPNDLVEEIKDLSKKMRNSQTSPFHDLYVQQHSDVSILYADIVNFTPLAAECTAEELVKMLNELFGRFDQLAKKNQCMRIKILGDCYYCVSGLPNPTPSHAINCVNMGLRMIDAIREVREATGVDVDMRIGVHSGMVLSGVLGLCKWQYDVWSDDVTIANHLESGGVPGKVHITKSTLEYLANHFEVEPGAGHMRDAYLAEHNIETFLIKPKVRKFDESRTIRSRYESSLRASLRVTKYLENWNVDKPFASLHVSPMATKLLSVTSLAFLDSNLVLNSIENDHGVIGPSQQLNIEINAELAKKSKDLVKKYSFKSMKKPKEDFNPLLMSFDKRQEEEYQHRPDPSFKLGLLCALFMYIGVVIVQAIMSPRDASFFVSIICGFAVFGLVITLSFLAECLTPVKGSPLTNRLLVLACHVTNSLAARICIATICVFCVFVTSIVPVISNQSPPEDRSAVNNTKTLYWAHSSLFGLVTTSLFLQISLTFKVILTICVVIGYNLAFHFTRVFHVQMFIRNSIEPLDIATGMSVYLAVFLLTLIFHDRQVEYANRLDFLWRREFQSETEKVRNTAEQNKKLLENILPTHVAEYFLSGNRSKNELYSESYDNICVMFASIPNFKDFYHQNASNKNGIECIRVLNEILVDFDQLLSRSEFSNIEKIKTIGSTYMAAAGLQPGRESGGQQGECQKNVVGMTEFALMMMIKLEEINFNSFNQFKLRVGINHGPVIAGVIGARKPQYDIWGDTVNVASRMDSSGEASKIQVPEKTALILIEAGFRNEYKGLTKVKGKEPMKTYLILPPPLETVSCDNG</sequence>
<keyword evidence="13 16" id="KW-0472">Membrane</keyword>
<evidence type="ECO:0000256" key="4">
    <source>
        <dbReference type="ARBA" id="ARBA00012201"/>
    </source>
</evidence>
<evidence type="ECO:0000313" key="23">
    <source>
        <dbReference type="RefSeq" id="XP_022339310.1"/>
    </source>
</evidence>
<feature type="binding site" evidence="18">
    <location>
        <position position="350"/>
    </location>
    <ligand>
        <name>Mg(2+)</name>
        <dbReference type="ChEBI" id="CHEBI:18420"/>
        <label>1</label>
        <note>catalytic</note>
    </ligand>
</feature>
<evidence type="ECO:0000256" key="8">
    <source>
        <dbReference type="ARBA" id="ARBA00022741"/>
    </source>
</evidence>
<proteinExistence type="inferred from homology"/>
<dbReference type="Pfam" id="PF16214">
    <property type="entry name" value="AC_N"/>
    <property type="match status" value="1"/>
</dbReference>
<comment type="cofactor">
    <cofactor evidence="18">
        <name>Mg(2+)</name>
        <dbReference type="ChEBI" id="CHEBI:18420"/>
    </cofactor>
    <cofactor evidence="18">
        <name>Mn(2+)</name>
        <dbReference type="ChEBI" id="CHEBI:29035"/>
    </cofactor>
    <text evidence="18">Binds 2 magnesium ions per subunit. Is also active with manganese (in vitro).</text>
</comment>
<feature type="binding site" evidence="17">
    <location>
        <begin position="306"/>
        <end position="311"/>
    </location>
    <ligand>
        <name>ATP</name>
        <dbReference type="ChEBI" id="CHEBI:30616"/>
    </ligand>
</feature>
<dbReference type="PIRSF" id="PIRSF039050">
    <property type="entry name" value="Ade_cyc"/>
    <property type="match status" value="1"/>
</dbReference>
<feature type="binding site" evidence="18">
    <location>
        <position position="307"/>
    </location>
    <ligand>
        <name>Mg(2+)</name>
        <dbReference type="ChEBI" id="CHEBI:18420"/>
        <label>2</label>
        <note>catalytic</note>
    </ligand>
</feature>
<comment type="subcellular location">
    <subcellularLocation>
        <location evidence="3">Membrane</location>
        <topology evidence="3">Multi-pass membrane protein</topology>
    </subcellularLocation>
</comment>
<dbReference type="GO" id="GO:0004016">
    <property type="term" value="F:adenylate cyclase activity"/>
    <property type="evidence" value="ECO:0007669"/>
    <property type="project" value="UniProtKB-EC"/>
</dbReference>
<comment type="cofactor">
    <cofactor evidence="2">
        <name>Mn(2+)</name>
        <dbReference type="ChEBI" id="CHEBI:29035"/>
    </cofactor>
</comment>
<dbReference type="GeneID" id="111134509"/>
<keyword evidence="22" id="KW-1185">Reference proteome</keyword>
<gene>
    <name evidence="23 24 25 26 27 28" type="primary">LOC111134509</name>
</gene>
<feature type="transmembrane region" description="Helical" evidence="20">
    <location>
        <begin position="65"/>
        <end position="84"/>
    </location>
</feature>
<dbReference type="SMART" id="SM00044">
    <property type="entry name" value="CYCc"/>
    <property type="match status" value="2"/>
</dbReference>
<dbReference type="GO" id="GO:0046872">
    <property type="term" value="F:metal ion binding"/>
    <property type="evidence" value="ECO:0007669"/>
    <property type="project" value="UniProtKB-KW"/>
</dbReference>
<dbReference type="PANTHER" id="PTHR45627:SF12">
    <property type="entry name" value="ADENYLATE CYCLASE TYPE 2"/>
    <property type="match status" value="1"/>
</dbReference>
<feature type="transmembrane region" description="Helical" evidence="20">
    <location>
        <begin position="96"/>
        <end position="117"/>
    </location>
</feature>
<evidence type="ECO:0000256" key="1">
    <source>
        <dbReference type="ARBA" id="ARBA00001593"/>
    </source>
</evidence>
<dbReference type="GO" id="GO:0006171">
    <property type="term" value="P:cAMP biosynthetic process"/>
    <property type="evidence" value="ECO:0007669"/>
    <property type="project" value="UniProtKB-KW"/>
</dbReference>
<feature type="binding site" evidence="17">
    <location>
        <begin position="1002"/>
        <end position="1004"/>
    </location>
    <ligand>
        <name>ATP</name>
        <dbReference type="ChEBI" id="CHEBI:30616"/>
    </ligand>
</feature>
<evidence type="ECO:0000256" key="18">
    <source>
        <dbReference type="PIRSR" id="PIRSR039050-51"/>
    </source>
</evidence>
<evidence type="ECO:0000256" key="2">
    <source>
        <dbReference type="ARBA" id="ARBA00001936"/>
    </source>
</evidence>
<feature type="binding site" evidence="17">
    <location>
        <position position="1049"/>
    </location>
    <ligand>
        <name>ATP</name>
        <dbReference type="ChEBI" id="CHEBI:30616"/>
    </ligand>
</feature>
<evidence type="ECO:0000256" key="17">
    <source>
        <dbReference type="PIRSR" id="PIRSR039050-50"/>
    </source>
</evidence>
<evidence type="ECO:0000256" key="14">
    <source>
        <dbReference type="ARBA" id="ARBA00023180"/>
    </source>
</evidence>
<dbReference type="InterPro" id="IPR001054">
    <property type="entry name" value="A/G_cyclase"/>
</dbReference>
<keyword evidence="10 16" id="KW-0460">Magnesium</keyword>
<dbReference type="PROSITE" id="PS00452">
    <property type="entry name" value="GUANYLATE_CYCLASE_1"/>
    <property type="match status" value="2"/>
</dbReference>
<dbReference type="Proteomes" id="UP000694844">
    <property type="component" value="Chromosome 5"/>
</dbReference>
<dbReference type="RefSeq" id="XP_022339310.1">
    <property type="nucleotide sequence ID" value="XM_022483602.1"/>
</dbReference>
<keyword evidence="6 16" id="KW-0479">Metal-binding</keyword>
<evidence type="ECO:0000256" key="16">
    <source>
        <dbReference type="PIRNR" id="PIRNR039050"/>
    </source>
</evidence>
<dbReference type="EC" id="4.6.1.1" evidence="4 16"/>
<feature type="domain" description="Guanylate cyclase" evidence="21">
    <location>
        <begin position="301"/>
        <end position="428"/>
    </location>
</feature>
<keyword evidence="5 20" id="KW-0812">Transmembrane</keyword>
<evidence type="ECO:0000313" key="28">
    <source>
        <dbReference type="RefSeq" id="XP_022339316.1"/>
    </source>
</evidence>
<evidence type="ECO:0000313" key="25">
    <source>
        <dbReference type="RefSeq" id="XP_022339313.1"/>
    </source>
</evidence>
<evidence type="ECO:0000256" key="6">
    <source>
        <dbReference type="ARBA" id="ARBA00022723"/>
    </source>
</evidence>
<dbReference type="GO" id="GO:0007189">
    <property type="term" value="P:adenylate cyclase-activating G protein-coupled receptor signaling pathway"/>
    <property type="evidence" value="ECO:0007669"/>
    <property type="project" value="TreeGrafter"/>
</dbReference>
<evidence type="ECO:0000256" key="7">
    <source>
        <dbReference type="ARBA" id="ARBA00022737"/>
    </source>
</evidence>
<evidence type="ECO:0000313" key="24">
    <source>
        <dbReference type="RefSeq" id="XP_022339312.1"/>
    </source>
</evidence>
<evidence type="ECO:0000313" key="22">
    <source>
        <dbReference type="Proteomes" id="UP000694844"/>
    </source>
</evidence>
<evidence type="ECO:0000256" key="12">
    <source>
        <dbReference type="ARBA" id="ARBA00022998"/>
    </source>
</evidence>
<dbReference type="InterPro" id="IPR029787">
    <property type="entry name" value="Nucleotide_cyclase"/>
</dbReference>
<dbReference type="RefSeq" id="XP_022339313.1">
    <property type="nucleotide sequence ID" value="XM_022483605.1"/>
</dbReference>
<feature type="transmembrane region" description="Helical" evidence="20">
    <location>
        <begin position="675"/>
        <end position="706"/>
    </location>
</feature>
<dbReference type="InterPro" id="IPR032628">
    <property type="entry name" value="AC_N"/>
</dbReference>
<dbReference type="GO" id="GO:0005886">
    <property type="term" value="C:plasma membrane"/>
    <property type="evidence" value="ECO:0007669"/>
    <property type="project" value="InterPro"/>
</dbReference>
<dbReference type="AlphaFoldDB" id="A0A8B8EHX4"/>
<dbReference type="Gene3D" id="3.30.70.1230">
    <property type="entry name" value="Nucleotide cyclase"/>
    <property type="match status" value="2"/>
</dbReference>
<comment type="similarity">
    <text evidence="16 19">Belongs to the adenylyl cyclase class-4/guanylyl cyclase family.</text>
</comment>
<keyword evidence="11 20" id="KW-1133">Transmembrane helix</keyword>
<dbReference type="PROSITE" id="PS50125">
    <property type="entry name" value="GUANYLATE_CYCLASE_2"/>
    <property type="match status" value="2"/>
</dbReference>
<keyword evidence="18" id="KW-0464">Manganese</keyword>
<evidence type="ECO:0000313" key="27">
    <source>
        <dbReference type="RefSeq" id="XP_022339315.1"/>
    </source>
</evidence>
<evidence type="ECO:0000256" key="13">
    <source>
        <dbReference type="ARBA" id="ARBA00023136"/>
    </source>
</evidence>
<feature type="transmembrane region" description="Helical" evidence="20">
    <location>
        <begin position="638"/>
        <end position="663"/>
    </location>
</feature>
<dbReference type="InterPro" id="IPR030672">
    <property type="entry name" value="Adcy"/>
</dbReference>
<evidence type="ECO:0000256" key="15">
    <source>
        <dbReference type="ARBA" id="ARBA00023239"/>
    </source>
</evidence>
<dbReference type="OrthoDB" id="2107370at2759"/>
<evidence type="ECO:0000256" key="10">
    <source>
        <dbReference type="ARBA" id="ARBA00022842"/>
    </source>
</evidence>
<dbReference type="Pfam" id="PF00211">
    <property type="entry name" value="Guanylate_cyc"/>
    <property type="match status" value="2"/>
</dbReference>
<dbReference type="KEGG" id="cvn:111134509"/>
<feature type="transmembrane region" description="Helical" evidence="20">
    <location>
        <begin position="182"/>
        <end position="199"/>
    </location>
</feature>
<protein>
    <recommendedName>
        <fullName evidence="4 16">adenylate cyclase</fullName>
        <ecNumber evidence="4 16">4.6.1.1</ecNumber>
    </recommendedName>
</protein>
<feature type="transmembrane region" description="Helical" evidence="20">
    <location>
        <begin position="785"/>
        <end position="804"/>
    </location>
</feature>
<evidence type="ECO:0000256" key="20">
    <source>
        <dbReference type="SAM" id="Phobius"/>
    </source>
</evidence>
<feature type="binding site" evidence="17">
    <location>
        <begin position="1009"/>
        <end position="1013"/>
    </location>
    <ligand>
        <name>ATP</name>
        <dbReference type="ChEBI" id="CHEBI:30616"/>
    </ligand>
</feature>
<keyword evidence="15 16" id="KW-0456">Lyase</keyword>
<dbReference type="RefSeq" id="XP_022339312.1">
    <property type="nucleotide sequence ID" value="XM_022483604.1"/>
</dbReference>
<evidence type="ECO:0000256" key="9">
    <source>
        <dbReference type="ARBA" id="ARBA00022840"/>
    </source>
</evidence>
<dbReference type="GO" id="GO:0007193">
    <property type="term" value="P:adenylate cyclase-inhibiting G protein-coupled receptor signaling pathway"/>
    <property type="evidence" value="ECO:0007669"/>
    <property type="project" value="TreeGrafter"/>
</dbReference>
<dbReference type="RefSeq" id="XP_022339316.1">
    <property type="nucleotide sequence ID" value="XM_022483608.1"/>
</dbReference>
<comment type="function">
    <text evidence="16">Catalyzes the formation of the signaling molecule cAMP in response to G-protein signaling.</text>
</comment>
<feature type="transmembrane region" description="Helical" evidence="20">
    <location>
        <begin position="752"/>
        <end position="773"/>
    </location>
</feature>
<evidence type="ECO:0000256" key="11">
    <source>
        <dbReference type="ARBA" id="ARBA00022989"/>
    </source>
</evidence>
<feature type="transmembrane region" description="Helical" evidence="20">
    <location>
        <begin position="613"/>
        <end position="632"/>
    </location>
</feature>
<feature type="binding site" evidence="18">
    <location>
        <position position="306"/>
    </location>
    <ligand>
        <name>Mg(2+)</name>
        <dbReference type="ChEBI" id="CHEBI:18420"/>
        <label>1</label>
        <note>catalytic</note>
    </ligand>
</feature>
<keyword evidence="7" id="KW-0677">Repeat</keyword>
<keyword evidence="12 16" id="KW-0115">cAMP biosynthesis</keyword>
<evidence type="ECO:0000259" key="21">
    <source>
        <dbReference type="PROSITE" id="PS50125"/>
    </source>
</evidence>
<dbReference type="GO" id="GO:0035556">
    <property type="term" value="P:intracellular signal transduction"/>
    <property type="evidence" value="ECO:0007669"/>
    <property type="project" value="InterPro"/>
</dbReference>
<dbReference type="RefSeq" id="XP_022339315.1">
    <property type="nucleotide sequence ID" value="XM_022483607.1"/>
</dbReference>
<feature type="binding site" evidence="17">
    <location>
        <position position="924"/>
    </location>
    <ligand>
        <name>ATP</name>
        <dbReference type="ChEBI" id="CHEBI:30616"/>
    </ligand>
</feature>
<evidence type="ECO:0000256" key="3">
    <source>
        <dbReference type="ARBA" id="ARBA00004141"/>
    </source>
</evidence>
<feature type="binding site" evidence="17">
    <location>
        <position position="394"/>
    </location>
    <ligand>
        <name>ATP</name>
        <dbReference type="ChEBI" id="CHEBI:30616"/>
    </ligand>
</feature>
<dbReference type="SUPFAM" id="SSF55073">
    <property type="entry name" value="Nucleotide cyclase"/>
    <property type="match status" value="2"/>
</dbReference>
<evidence type="ECO:0000256" key="5">
    <source>
        <dbReference type="ARBA" id="ARBA00022692"/>
    </source>
</evidence>
<dbReference type="FunFam" id="3.30.70.1230:FF:000032">
    <property type="entry name" value="Adenylyl cyclase 78C"/>
    <property type="match status" value="1"/>
</dbReference>
<feature type="transmembrane region" description="Helical" evidence="20">
    <location>
        <begin position="129"/>
        <end position="147"/>
    </location>
</feature>
<feature type="binding site" evidence="18">
    <location>
        <position position="350"/>
    </location>
    <ligand>
        <name>Mg(2+)</name>
        <dbReference type="ChEBI" id="CHEBI:18420"/>
        <label>2</label>
        <note>catalytic</note>
    </ligand>
</feature>
<dbReference type="GO" id="GO:0005524">
    <property type="term" value="F:ATP binding"/>
    <property type="evidence" value="ECO:0007669"/>
    <property type="project" value="UniProtKB-UniRule"/>
</dbReference>
<evidence type="ECO:0000256" key="19">
    <source>
        <dbReference type="RuleBase" id="RU000405"/>
    </source>
</evidence>
<comment type="catalytic activity">
    <reaction evidence="1 16">
        <text>ATP = 3',5'-cyclic AMP + diphosphate</text>
        <dbReference type="Rhea" id="RHEA:15389"/>
        <dbReference type="ChEBI" id="CHEBI:30616"/>
        <dbReference type="ChEBI" id="CHEBI:33019"/>
        <dbReference type="ChEBI" id="CHEBI:58165"/>
        <dbReference type="EC" id="4.6.1.1"/>
    </reaction>
</comment>
<dbReference type="FunFam" id="3.30.70.1230:FF:000024">
    <property type="entry name" value="ACXA, isoform A"/>
    <property type="match status" value="1"/>
</dbReference>
<keyword evidence="14" id="KW-0325">Glycoprotein</keyword>
<evidence type="ECO:0000313" key="26">
    <source>
        <dbReference type="RefSeq" id="XP_022339314.1"/>
    </source>
</evidence>